<organism evidence="1 2">
    <name type="scientific">Herbidospora solisilvae</name>
    <dbReference type="NCBI Taxonomy" id="2696284"/>
    <lineage>
        <taxon>Bacteria</taxon>
        <taxon>Bacillati</taxon>
        <taxon>Actinomycetota</taxon>
        <taxon>Actinomycetes</taxon>
        <taxon>Streptosporangiales</taxon>
        <taxon>Streptosporangiaceae</taxon>
        <taxon>Herbidospora</taxon>
    </lineage>
</organism>
<sequence length="191" mass="20106">MASGVPEITFPPTRIPASASYSEKDQRFAVRDLESGVILLAPPVVPAADVRRNAAEITLSADGRYLAVSVSDGFNTLADLETGGLTENGGSADASVVDTQIVTVDAVTGEPRTGTPVRGLSEGQFPMGMGPWLNTTEVTVLGRQWDARPAQGDGKVLGWDTYAIDVTTGRTRKLHTYSFPAWAGGLVLPGF</sequence>
<dbReference type="EMBL" id="WXEW01000002">
    <property type="protein sequence ID" value="NAS21356.1"/>
    <property type="molecule type" value="Genomic_DNA"/>
</dbReference>
<keyword evidence="2" id="KW-1185">Reference proteome</keyword>
<dbReference type="SUPFAM" id="SSF82171">
    <property type="entry name" value="DPP6 N-terminal domain-like"/>
    <property type="match status" value="1"/>
</dbReference>
<protein>
    <submittedName>
        <fullName evidence="1">Uncharacterized protein</fullName>
    </submittedName>
</protein>
<dbReference type="RefSeq" id="WP_161478834.1">
    <property type="nucleotide sequence ID" value="NZ_WXEW01000002.1"/>
</dbReference>
<dbReference type="Proteomes" id="UP000479526">
    <property type="component" value="Unassembled WGS sequence"/>
</dbReference>
<dbReference type="AlphaFoldDB" id="A0A7C9NLF0"/>
<name>A0A7C9NLF0_9ACTN</name>
<proteinExistence type="predicted"/>
<comment type="caution">
    <text evidence="1">The sequence shown here is derived from an EMBL/GenBank/DDBJ whole genome shotgun (WGS) entry which is preliminary data.</text>
</comment>
<evidence type="ECO:0000313" key="2">
    <source>
        <dbReference type="Proteomes" id="UP000479526"/>
    </source>
</evidence>
<evidence type="ECO:0000313" key="1">
    <source>
        <dbReference type="EMBL" id="NAS21356.1"/>
    </source>
</evidence>
<gene>
    <name evidence="1" type="ORF">GT755_06615</name>
</gene>
<accession>A0A7C9NLF0</accession>
<reference evidence="1 2" key="1">
    <citation type="submission" date="2020-01" db="EMBL/GenBank/DDBJ databases">
        <title>Herbidospora sp. NEAU-GS84 nov., a novel actinomycete isolated from soil.</title>
        <authorList>
            <person name="Han L."/>
        </authorList>
    </citation>
    <scope>NUCLEOTIDE SEQUENCE [LARGE SCALE GENOMIC DNA]</scope>
    <source>
        <strain evidence="1 2">NEAU-GS84</strain>
    </source>
</reference>